<dbReference type="Proteomes" id="UP000295531">
    <property type="component" value="Unassembled WGS sequence"/>
</dbReference>
<evidence type="ECO:0008006" key="4">
    <source>
        <dbReference type="Google" id="ProtNLM"/>
    </source>
</evidence>
<dbReference type="SUPFAM" id="SSF56935">
    <property type="entry name" value="Porins"/>
    <property type="match status" value="1"/>
</dbReference>
<dbReference type="EMBL" id="SNXI01000017">
    <property type="protein sequence ID" value="TDP29460.1"/>
    <property type="molecule type" value="Genomic_DNA"/>
</dbReference>
<dbReference type="RefSeq" id="WP_133540447.1">
    <property type="nucleotide sequence ID" value="NZ_SNXI01000017.1"/>
</dbReference>
<evidence type="ECO:0000313" key="3">
    <source>
        <dbReference type="Proteomes" id="UP000295531"/>
    </source>
</evidence>
<accession>A0A4R6P023</accession>
<feature type="chain" id="PRO_5020426107" description="Porin" evidence="1">
    <location>
        <begin position="24"/>
        <end position="334"/>
    </location>
</feature>
<organism evidence="2 3">
    <name type="scientific">Idiomarina aquatica</name>
    <dbReference type="NCBI Taxonomy" id="1327752"/>
    <lineage>
        <taxon>Bacteria</taxon>
        <taxon>Pseudomonadati</taxon>
        <taxon>Pseudomonadota</taxon>
        <taxon>Gammaproteobacteria</taxon>
        <taxon>Alteromonadales</taxon>
        <taxon>Idiomarinaceae</taxon>
        <taxon>Idiomarina</taxon>
    </lineage>
</organism>
<dbReference type="Gene3D" id="2.40.160.10">
    <property type="entry name" value="Porin"/>
    <property type="match status" value="1"/>
</dbReference>
<dbReference type="OrthoDB" id="5993054at2"/>
<comment type="caution">
    <text evidence="2">The sequence shown here is derived from an EMBL/GenBank/DDBJ whole genome shotgun (WGS) entry which is preliminary data.</text>
</comment>
<evidence type="ECO:0000256" key="1">
    <source>
        <dbReference type="SAM" id="SignalP"/>
    </source>
</evidence>
<reference evidence="2 3" key="1">
    <citation type="submission" date="2019-03" db="EMBL/GenBank/DDBJ databases">
        <title>Freshwater and sediment microbial communities from various areas in North America, analyzing microbe dynamics in response to fracking.</title>
        <authorList>
            <person name="Lamendella R."/>
        </authorList>
    </citation>
    <scope>NUCLEOTIDE SEQUENCE [LARGE SCALE GENOMIC DNA]</scope>
    <source>
        <strain evidence="2 3">18_TX</strain>
    </source>
</reference>
<proteinExistence type="predicted"/>
<dbReference type="AlphaFoldDB" id="A0A4R6P023"/>
<feature type="signal peptide" evidence="1">
    <location>
        <begin position="1"/>
        <end position="23"/>
    </location>
</feature>
<name>A0A4R6P023_9GAMM</name>
<protein>
    <recommendedName>
        <fullName evidence="4">Porin</fullName>
    </recommendedName>
</protein>
<gene>
    <name evidence="2" type="ORF">DEU29_11738</name>
</gene>
<dbReference type="InterPro" id="IPR023614">
    <property type="entry name" value="Porin_dom_sf"/>
</dbReference>
<sequence length="334" mass="37948">MNLRLSKLAITLLALGISANAAAEQQTELSSQTFANFSNIQQSDVSVPIEGWEFDLKRFYLDLNHQFNETWSAVITTDVQWRRQADPTDVWFRHAYVERKIGDDKKLWLGVAPLPWIDYVARKVGYRYVDPSINPMEGFAGPTDLGVHFYQKGEQFSYGASVVTGGGFKKPTVGDSADVEAYAAWHATANWDVAVGIYTGSRAQDKDEANKLNTAERFNASVNYQSKQWRFGVEYVHSNNWNQVATPIEDAKSGCGSWVSYRYAPKYSVFLRYDTSNPSRRLNPSLEKDYIQAGWDWKATSYLTVAFVAKHKEQTSATVDRDSNEFGVWTMWNF</sequence>
<keyword evidence="3" id="KW-1185">Reference proteome</keyword>
<evidence type="ECO:0000313" key="2">
    <source>
        <dbReference type="EMBL" id="TDP29460.1"/>
    </source>
</evidence>
<keyword evidence="1" id="KW-0732">Signal</keyword>